<feature type="domain" description="GHMP kinase N-terminal" evidence="10">
    <location>
        <begin position="63"/>
        <end position="141"/>
    </location>
</feature>
<reference evidence="12" key="1">
    <citation type="submission" date="2020-10" db="EMBL/GenBank/DDBJ databases">
        <authorList>
            <person name="Gilroy R."/>
        </authorList>
    </citation>
    <scope>NUCLEOTIDE SEQUENCE</scope>
    <source>
        <strain evidence="12">ChiGjej2B2-12916</strain>
    </source>
</reference>
<comment type="catalytic activity">
    <reaction evidence="9">
        <text>4-CDP-2-C-methyl-D-erythritol + ATP = 4-CDP-2-C-methyl-D-erythritol 2-phosphate + ADP + H(+)</text>
        <dbReference type="Rhea" id="RHEA:18437"/>
        <dbReference type="ChEBI" id="CHEBI:15378"/>
        <dbReference type="ChEBI" id="CHEBI:30616"/>
        <dbReference type="ChEBI" id="CHEBI:57823"/>
        <dbReference type="ChEBI" id="CHEBI:57919"/>
        <dbReference type="ChEBI" id="CHEBI:456216"/>
        <dbReference type="EC" id="2.7.1.148"/>
    </reaction>
</comment>
<dbReference type="PANTHER" id="PTHR43527">
    <property type="entry name" value="4-DIPHOSPHOCYTIDYL-2-C-METHYL-D-ERYTHRITOL KINASE, CHLOROPLASTIC"/>
    <property type="match status" value="1"/>
</dbReference>
<reference evidence="12" key="2">
    <citation type="journal article" date="2021" name="PeerJ">
        <title>Extensive microbial diversity within the chicken gut microbiome revealed by metagenomics and culture.</title>
        <authorList>
            <person name="Gilroy R."/>
            <person name="Ravi A."/>
            <person name="Getino M."/>
            <person name="Pursley I."/>
            <person name="Horton D.L."/>
            <person name="Alikhan N.F."/>
            <person name="Baker D."/>
            <person name="Gharbi K."/>
            <person name="Hall N."/>
            <person name="Watson M."/>
            <person name="Adriaenssens E.M."/>
            <person name="Foster-Nyarko E."/>
            <person name="Jarju S."/>
            <person name="Secka A."/>
            <person name="Antonio M."/>
            <person name="Oren A."/>
            <person name="Chaudhuri R.R."/>
            <person name="La Ragione R."/>
            <person name="Hildebrand F."/>
            <person name="Pallen M.J."/>
        </authorList>
    </citation>
    <scope>NUCLEOTIDE SEQUENCE</scope>
    <source>
        <strain evidence="12">ChiGjej2B2-12916</strain>
    </source>
</reference>
<dbReference type="Gene3D" id="3.30.70.890">
    <property type="entry name" value="GHMP kinase, C-terminal domain"/>
    <property type="match status" value="1"/>
</dbReference>
<dbReference type="NCBIfam" id="TIGR00154">
    <property type="entry name" value="ispE"/>
    <property type="match status" value="1"/>
</dbReference>
<protein>
    <recommendedName>
        <fullName evidence="3 9">4-diphosphocytidyl-2-C-methyl-D-erythritol kinase</fullName>
        <shortName evidence="9">CMK</shortName>
        <ecNumber evidence="2 9">2.7.1.148</ecNumber>
    </recommendedName>
    <alternativeName>
        <fullName evidence="8 9">4-(cytidine-5'-diphospho)-2-C-methyl-D-erythritol kinase</fullName>
    </alternativeName>
</protein>
<dbReference type="PANTHER" id="PTHR43527:SF2">
    <property type="entry name" value="4-DIPHOSPHOCYTIDYL-2-C-METHYL-D-ERYTHRITOL KINASE, CHLOROPLASTIC"/>
    <property type="match status" value="1"/>
</dbReference>
<dbReference type="SUPFAM" id="SSF55060">
    <property type="entry name" value="GHMP Kinase, C-terminal domain"/>
    <property type="match status" value="1"/>
</dbReference>
<proteinExistence type="inferred from homology"/>
<dbReference type="GO" id="GO:0050515">
    <property type="term" value="F:4-(cytidine 5'-diphospho)-2-C-methyl-D-erythritol kinase activity"/>
    <property type="evidence" value="ECO:0007669"/>
    <property type="project" value="UniProtKB-UniRule"/>
</dbReference>
<evidence type="ECO:0000256" key="4">
    <source>
        <dbReference type="ARBA" id="ARBA00022679"/>
    </source>
</evidence>
<evidence type="ECO:0000256" key="5">
    <source>
        <dbReference type="ARBA" id="ARBA00022741"/>
    </source>
</evidence>
<keyword evidence="6 9" id="KW-0418">Kinase</keyword>
<evidence type="ECO:0000256" key="8">
    <source>
        <dbReference type="ARBA" id="ARBA00032554"/>
    </source>
</evidence>
<dbReference type="Gene3D" id="3.30.230.10">
    <property type="match status" value="1"/>
</dbReference>
<evidence type="ECO:0000313" key="13">
    <source>
        <dbReference type="Proteomes" id="UP000886879"/>
    </source>
</evidence>
<dbReference type="Pfam" id="PF00288">
    <property type="entry name" value="GHMP_kinases_N"/>
    <property type="match status" value="1"/>
</dbReference>
<dbReference type="PIRSF" id="PIRSF010376">
    <property type="entry name" value="IspE"/>
    <property type="match status" value="1"/>
</dbReference>
<dbReference type="Pfam" id="PF08544">
    <property type="entry name" value="GHMP_kinases_C"/>
    <property type="match status" value="1"/>
</dbReference>
<gene>
    <name evidence="9" type="primary">ispE</name>
    <name evidence="12" type="ORF">IAD31_09700</name>
</gene>
<sequence length="281" mass="30228">MHMEKQAYAKLNLSLDILRRREDGYHDLQMVMVSIDLTDTLTLTPGEGSMSTNLSFLPADGSNLAQKAAAAFRSATGQGEVLDIHIDKHIPVCAGMAGGSSDAAAVLRAMNEMYHTNLSPLELADIGATVGSDVPYCVVGGTALVEGRGERVTPISPLPPCYIVVCKPPFPISTPQLFGRVNVKKITCRPDTQGLVKALEAGDFQGVARRLYNVFEDVLEPRHRQTVDEIKSTLIEYGALGAVMSGSGPTVFGLYQDESTARKAAQVLGEQYKDVFVCQPV</sequence>
<evidence type="ECO:0000259" key="11">
    <source>
        <dbReference type="Pfam" id="PF08544"/>
    </source>
</evidence>
<feature type="active site" evidence="9">
    <location>
        <position position="133"/>
    </location>
</feature>
<organism evidence="12 13">
    <name type="scientific">Candidatus Enterenecus faecium</name>
    <dbReference type="NCBI Taxonomy" id="2840780"/>
    <lineage>
        <taxon>Bacteria</taxon>
        <taxon>Bacillati</taxon>
        <taxon>Bacillota</taxon>
        <taxon>Clostridia</taxon>
        <taxon>Eubacteriales</taxon>
        <taxon>Candidatus Enterenecus</taxon>
    </lineage>
</organism>
<evidence type="ECO:0000256" key="7">
    <source>
        <dbReference type="ARBA" id="ARBA00022840"/>
    </source>
</evidence>
<dbReference type="SUPFAM" id="SSF54211">
    <property type="entry name" value="Ribosomal protein S5 domain 2-like"/>
    <property type="match status" value="1"/>
</dbReference>
<dbReference type="AlphaFoldDB" id="A0A9D1CI02"/>
<dbReference type="InterPro" id="IPR006204">
    <property type="entry name" value="GHMP_kinase_N_dom"/>
</dbReference>
<dbReference type="GO" id="GO:0005524">
    <property type="term" value="F:ATP binding"/>
    <property type="evidence" value="ECO:0007669"/>
    <property type="project" value="UniProtKB-UniRule"/>
</dbReference>
<keyword evidence="4 9" id="KW-0808">Transferase</keyword>
<accession>A0A9D1CI02</accession>
<evidence type="ECO:0000256" key="9">
    <source>
        <dbReference type="HAMAP-Rule" id="MF_00061"/>
    </source>
</evidence>
<keyword evidence="9" id="KW-0414">Isoprene biosynthesis</keyword>
<keyword evidence="7 9" id="KW-0067">ATP-binding</keyword>
<evidence type="ECO:0000256" key="2">
    <source>
        <dbReference type="ARBA" id="ARBA00012052"/>
    </source>
</evidence>
<dbReference type="HAMAP" id="MF_00061">
    <property type="entry name" value="IspE"/>
    <property type="match status" value="1"/>
</dbReference>
<dbReference type="InterPro" id="IPR036554">
    <property type="entry name" value="GHMP_kinase_C_sf"/>
</dbReference>
<evidence type="ECO:0000256" key="1">
    <source>
        <dbReference type="ARBA" id="ARBA00009684"/>
    </source>
</evidence>
<dbReference type="InterPro" id="IPR014721">
    <property type="entry name" value="Ribsml_uS5_D2-typ_fold_subgr"/>
</dbReference>
<evidence type="ECO:0000256" key="6">
    <source>
        <dbReference type="ARBA" id="ARBA00022777"/>
    </source>
</evidence>
<dbReference type="Proteomes" id="UP000886879">
    <property type="component" value="Unassembled WGS sequence"/>
</dbReference>
<comment type="pathway">
    <text evidence="9">Isoprenoid biosynthesis; isopentenyl diphosphate biosynthesis via DXP pathway; isopentenyl diphosphate from 1-deoxy-D-xylulose 5-phosphate: step 3/6.</text>
</comment>
<comment type="similarity">
    <text evidence="1 9">Belongs to the GHMP kinase family. IspE subfamily.</text>
</comment>
<dbReference type="GO" id="GO:0016114">
    <property type="term" value="P:terpenoid biosynthetic process"/>
    <property type="evidence" value="ECO:0007669"/>
    <property type="project" value="UniProtKB-UniRule"/>
</dbReference>
<evidence type="ECO:0000313" key="12">
    <source>
        <dbReference type="EMBL" id="HIQ61848.1"/>
    </source>
</evidence>
<dbReference type="EMBL" id="DVFO01000105">
    <property type="protein sequence ID" value="HIQ61848.1"/>
    <property type="molecule type" value="Genomic_DNA"/>
</dbReference>
<dbReference type="GO" id="GO:0019288">
    <property type="term" value="P:isopentenyl diphosphate biosynthetic process, methylerythritol 4-phosphate pathway"/>
    <property type="evidence" value="ECO:0007669"/>
    <property type="project" value="UniProtKB-UniRule"/>
</dbReference>
<feature type="binding site" evidence="9">
    <location>
        <begin position="91"/>
        <end position="101"/>
    </location>
    <ligand>
        <name>ATP</name>
        <dbReference type="ChEBI" id="CHEBI:30616"/>
    </ligand>
</feature>
<dbReference type="EC" id="2.7.1.148" evidence="2 9"/>
<keyword evidence="5 9" id="KW-0547">Nucleotide-binding</keyword>
<dbReference type="InterPro" id="IPR020568">
    <property type="entry name" value="Ribosomal_Su5_D2-typ_SF"/>
</dbReference>
<name>A0A9D1CI02_9FIRM</name>
<evidence type="ECO:0000259" key="10">
    <source>
        <dbReference type="Pfam" id="PF00288"/>
    </source>
</evidence>
<dbReference type="InterPro" id="IPR013750">
    <property type="entry name" value="GHMP_kinase_C_dom"/>
</dbReference>
<evidence type="ECO:0000256" key="3">
    <source>
        <dbReference type="ARBA" id="ARBA00017473"/>
    </source>
</evidence>
<feature type="active site" evidence="9">
    <location>
        <position position="10"/>
    </location>
</feature>
<comment type="caution">
    <text evidence="12">The sequence shown here is derived from an EMBL/GenBank/DDBJ whole genome shotgun (WGS) entry which is preliminary data.</text>
</comment>
<dbReference type="InterPro" id="IPR004424">
    <property type="entry name" value="IspE"/>
</dbReference>
<comment type="function">
    <text evidence="9">Catalyzes the phosphorylation of the position 2 hydroxy group of 4-diphosphocytidyl-2C-methyl-D-erythritol.</text>
</comment>
<feature type="domain" description="GHMP kinase C-terminal" evidence="11">
    <location>
        <begin position="195"/>
        <end position="273"/>
    </location>
</feature>